<dbReference type="OrthoDB" id="88903at2"/>
<accession>K2JUG8</accession>
<dbReference type="InterPro" id="IPR011646">
    <property type="entry name" value="KAP_P-loop"/>
</dbReference>
<keyword evidence="3" id="KW-1185">Reference proteome</keyword>
<comment type="caution">
    <text evidence="2">The sequence shown here is derived from an EMBL/GenBank/DDBJ whole genome shotgun (WGS) entry which is preliminary data.</text>
</comment>
<dbReference type="InterPro" id="IPR027417">
    <property type="entry name" value="P-loop_NTPase"/>
</dbReference>
<dbReference type="Proteomes" id="UP000006762">
    <property type="component" value="Unassembled WGS sequence"/>
</dbReference>
<dbReference type="PATRIC" id="fig|1208323.3.peg.3640"/>
<gene>
    <name evidence="2" type="ORF">B30_17590</name>
</gene>
<evidence type="ECO:0000313" key="3">
    <source>
        <dbReference type="Proteomes" id="UP000006762"/>
    </source>
</evidence>
<evidence type="ECO:0000259" key="1">
    <source>
        <dbReference type="Pfam" id="PF07693"/>
    </source>
</evidence>
<dbReference type="STRING" id="1208323.B30_17590"/>
<dbReference type="Pfam" id="PF07693">
    <property type="entry name" value="KAP_NTPase"/>
    <property type="match status" value="1"/>
</dbReference>
<sequence>MSGQRLTVPEPKIELYTDGFEAASDLGRTTDGKKLSDLVEKIEEPMVIAVDAPWGAGKSVFLKCRVGAHVRDNGGSANTVYFDAFKEDYLDDPLVSLVRTVSKRIEGLTPDDDNDESEKTRVQKLKESVRKAKVFAPALGRAALRLGVAAGTAGLIRNINDIAESVLDEAAKQCAKELDNAIGTFWQAEEARADAMEGFRTYLTDLAAEQKLIIVVDELDRCRPDYALNLLEVIKHFFNVPNVHFVLGVNLTELQNSVRARYGAGVNAGLYLQKFVTVTMRLHDQESTLSLKKSYFEKLCNQFGMQQNGPFHIASTYLNLASDSSSTTLRGLQHFTRSLIISPSCWDEWGDRKINRNKEILRVGLLFLNAFYPQLISRLKQEQLTYEDVAKVLHLPDPREANGSKEQTTVAWMLCFQSQGDLGFFEEYYQSNTNTMLGSFDYSTLIYLWDNYASAFQLSR</sequence>
<protein>
    <submittedName>
        <fullName evidence="2">KAP P-loop domain-containing protein</fullName>
    </submittedName>
</protein>
<dbReference type="EMBL" id="AMRK01000012">
    <property type="protein sequence ID" value="EKE68855.1"/>
    <property type="molecule type" value="Genomic_DNA"/>
</dbReference>
<name>K2JUG8_9RHOB</name>
<dbReference type="RefSeq" id="WP_009573517.1">
    <property type="nucleotide sequence ID" value="NZ_AMRK01000012.1"/>
</dbReference>
<dbReference type="AlphaFoldDB" id="K2JUG8"/>
<dbReference type="eggNOG" id="COG4928">
    <property type="taxonomic scope" value="Bacteria"/>
</dbReference>
<proteinExistence type="predicted"/>
<feature type="domain" description="KAP NTPase" evidence="1">
    <location>
        <begin position="34"/>
        <end position="340"/>
    </location>
</feature>
<dbReference type="SUPFAM" id="SSF52540">
    <property type="entry name" value="P-loop containing nucleoside triphosphate hydrolases"/>
    <property type="match status" value="1"/>
</dbReference>
<reference evidence="2 3" key="1">
    <citation type="submission" date="2012-09" db="EMBL/GenBank/DDBJ databases">
        <title>Celeribacter baekdonensis B30 Genome Sequencing.</title>
        <authorList>
            <person name="Wang W."/>
        </authorList>
    </citation>
    <scope>NUCLEOTIDE SEQUENCE [LARGE SCALE GENOMIC DNA]</scope>
    <source>
        <strain evidence="2 3">B30</strain>
    </source>
</reference>
<evidence type="ECO:0000313" key="2">
    <source>
        <dbReference type="EMBL" id="EKE68855.1"/>
    </source>
</evidence>
<organism evidence="2 3">
    <name type="scientific">Celeribacter baekdonensis B30</name>
    <dbReference type="NCBI Taxonomy" id="1208323"/>
    <lineage>
        <taxon>Bacteria</taxon>
        <taxon>Pseudomonadati</taxon>
        <taxon>Pseudomonadota</taxon>
        <taxon>Alphaproteobacteria</taxon>
        <taxon>Rhodobacterales</taxon>
        <taxon>Roseobacteraceae</taxon>
        <taxon>Celeribacter</taxon>
    </lineage>
</organism>